<feature type="compositionally biased region" description="Polar residues" evidence="5">
    <location>
        <begin position="214"/>
        <end position="225"/>
    </location>
</feature>
<proteinExistence type="predicted"/>
<dbReference type="PANTHER" id="PTHR17598">
    <property type="entry name" value="DNA POLYMERASE DELTA SUBUNIT 3"/>
    <property type="match status" value="1"/>
</dbReference>
<sequence length="516" mass="57156">MEVRIGILPELDRFLEVPGGKGSRLQYGSFCECVLTTHPARAQHAMNGKLEEYLQKIEEFLEVDDRIVTYKWISKTLRVHTNTAKQLLYAYTNSNSKPGKYLVTYVVAGERPDGEGLDFRLVNETNLARVKSKFSKISSVHVYSVQKGTILSGAEIYNADTSYKLTEDEQRFSSILPGDEIARRELKVVPRASAQSDSSAGTSKTQEKKLGPSAQPSKTTGGASSSKHEPEQSNKEEEKPAPRRTSPRKQTPKKEEKPEKKVPPPTKNGGIGALFKKQSAKKKDDPPKKEVNSKIAKELPETGGKNSESAVADSKTKSGTPKNNRKKSKDKEDFPSKQRKRIRVASESEDSNEESDADERFPSPEPEPERPTVLESDEEEDIIPATPQERGRKRVRKPIDQTFVDEDGFILTKKEYVTESCSDDEVAAPAEKKKIVEEQKAETTNKLKPETAKMASPEGRTDAKSARKSVSKDDEKPASDSNAKGPAKKAGRPAKAKPAESSSSKQSSITSFFKRK</sequence>
<feature type="compositionally biased region" description="Basic and acidic residues" evidence="5">
    <location>
        <begin position="252"/>
        <end position="262"/>
    </location>
</feature>
<evidence type="ECO:0000313" key="6">
    <source>
        <dbReference type="EMBL" id="BES91604.1"/>
    </source>
</evidence>
<comment type="subcellular location">
    <subcellularLocation>
        <location evidence="1">Nucleus</location>
    </subcellularLocation>
</comment>
<feature type="compositionally biased region" description="Basic and acidic residues" evidence="5">
    <location>
        <begin position="358"/>
        <end position="372"/>
    </location>
</feature>
<feature type="compositionally biased region" description="Basic residues" evidence="5">
    <location>
        <begin position="486"/>
        <end position="495"/>
    </location>
</feature>
<organism evidence="6 7">
    <name type="scientific">Nesidiocoris tenuis</name>
    <dbReference type="NCBI Taxonomy" id="355587"/>
    <lineage>
        <taxon>Eukaryota</taxon>
        <taxon>Metazoa</taxon>
        <taxon>Ecdysozoa</taxon>
        <taxon>Arthropoda</taxon>
        <taxon>Hexapoda</taxon>
        <taxon>Insecta</taxon>
        <taxon>Pterygota</taxon>
        <taxon>Neoptera</taxon>
        <taxon>Paraneoptera</taxon>
        <taxon>Hemiptera</taxon>
        <taxon>Heteroptera</taxon>
        <taxon>Panheteroptera</taxon>
        <taxon>Cimicomorpha</taxon>
        <taxon>Miridae</taxon>
        <taxon>Dicyphina</taxon>
        <taxon>Nesidiocoris</taxon>
    </lineage>
</organism>
<evidence type="ECO:0000256" key="3">
    <source>
        <dbReference type="ARBA" id="ARBA00022705"/>
    </source>
</evidence>
<evidence type="ECO:0000256" key="4">
    <source>
        <dbReference type="ARBA" id="ARBA00023242"/>
    </source>
</evidence>
<reference evidence="6 7" key="1">
    <citation type="submission" date="2023-09" db="EMBL/GenBank/DDBJ databases">
        <title>Nesidiocoris tenuis whole genome shotgun sequence.</title>
        <authorList>
            <person name="Shibata T."/>
            <person name="Shimoda M."/>
            <person name="Kobayashi T."/>
            <person name="Uehara T."/>
        </authorList>
    </citation>
    <scope>NUCLEOTIDE SEQUENCE [LARGE SCALE GENOMIC DNA]</scope>
    <source>
        <strain evidence="6 7">Japan</strain>
    </source>
</reference>
<evidence type="ECO:0000256" key="2">
    <source>
        <dbReference type="ARBA" id="ARBA00017589"/>
    </source>
</evidence>
<feature type="region of interest" description="Disordered" evidence="5">
    <location>
        <begin position="415"/>
        <end position="516"/>
    </location>
</feature>
<evidence type="ECO:0000313" key="7">
    <source>
        <dbReference type="Proteomes" id="UP001307889"/>
    </source>
</evidence>
<name>A0ABN7AK90_9HEMI</name>
<feature type="compositionally biased region" description="Basic and acidic residues" evidence="5">
    <location>
        <begin position="459"/>
        <end position="478"/>
    </location>
</feature>
<feature type="compositionally biased region" description="Low complexity" evidence="5">
    <location>
        <begin position="499"/>
        <end position="516"/>
    </location>
</feature>
<dbReference type="Gene3D" id="3.90.1030.20">
    <property type="entry name" value="DNA polymerase delta, p66 (Cdc27) subunit, wHTH domain"/>
    <property type="match status" value="1"/>
</dbReference>
<keyword evidence="7" id="KW-1185">Reference proteome</keyword>
<dbReference type="Proteomes" id="UP001307889">
    <property type="component" value="Chromosome 3"/>
</dbReference>
<feature type="compositionally biased region" description="Basic and acidic residues" evidence="5">
    <location>
        <begin position="281"/>
        <end position="300"/>
    </location>
</feature>
<dbReference type="InterPro" id="IPR041913">
    <property type="entry name" value="POLD3_sf"/>
</dbReference>
<feature type="compositionally biased region" description="Polar residues" evidence="5">
    <location>
        <begin position="193"/>
        <end position="204"/>
    </location>
</feature>
<evidence type="ECO:0000256" key="5">
    <source>
        <dbReference type="SAM" id="MobiDB-lite"/>
    </source>
</evidence>
<protein>
    <recommendedName>
        <fullName evidence="2">DNA polymerase delta subunit 3</fullName>
    </recommendedName>
</protein>
<gene>
    <name evidence="6" type="ORF">NTJ_04412</name>
</gene>
<dbReference type="InterPro" id="IPR019038">
    <property type="entry name" value="POLD3"/>
</dbReference>
<keyword evidence="4" id="KW-0539">Nucleus</keyword>
<dbReference type="PANTHER" id="PTHR17598:SF13">
    <property type="entry name" value="DNA POLYMERASE DELTA SUBUNIT 3"/>
    <property type="match status" value="1"/>
</dbReference>
<accession>A0ABN7AK90</accession>
<feature type="region of interest" description="Disordered" evidence="5">
    <location>
        <begin position="189"/>
        <end position="401"/>
    </location>
</feature>
<feature type="compositionally biased region" description="Acidic residues" evidence="5">
    <location>
        <begin position="347"/>
        <end position="357"/>
    </location>
</feature>
<feature type="compositionally biased region" description="Basic and acidic residues" evidence="5">
    <location>
        <begin position="226"/>
        <end position="241"/>
    </location>
</feature>
<dbReference type="EMBL" id="AP028911">
    <property type="protein sequence ID" value="BES91604.1"/>
    <property type="molecule type" value="Genomic_DNA"/>
</dbReference>
<dbReference type="Pfam" id="PF09507">
    <property type="entry name" value="CDC27"/>
    <property type="match status" value="1"/>
</dbReference>
<feature type="compositionally biased region" description="Basic and acidic residues" evidence="5">
    <location>
        <begin position="430"/>
        <end position="451"/>
    </location>
</feature>
<keyword evidence="3" id="KW-0235">DNA replication</keyword>
<evidence type="ECO:0000256" key="1">
    <source>
        <dbReference type="ARBA" id="ARBA00004123"/>
    </source>
</evidence>